<name>A0A8S2TDL4_9BILA</name>
<sequence>MSNNEAFQAVLSVYQMPKPIDCVDHYYKIMLSCWQENPDNRSTLETLRLRLNEFMIQV</sequence>
<feature type="non-terminal residue" evidence="2">
    <location>
        <position position="1"/>
    </location>
</feature>
<dbReference type="SUPFAM" id="SSF56112">
    <property type="entry name" value="Protein kinase-like (PK-like)"/>
    <property type="match status" value="1"/>
</dbReference>
<dbReference type="AlphaFoldDB" id="A0A8S2TDL4"/>
<feature type="domain" description="Serine-threonine/tyrosine-protein kinase catalytic" evidence="1">
    <location>
        <begin position="1"/>
        <end position="50"/>
    </location>
</feature>
<dbReference type="GO" id="GO:0004672">
    <property type="term" value="F:protein kinase activity"/>
    <property type="evidence" value="ECO:0007669"/>
    <property type="project" value="InterPro"/>
</dbReference>
<evidence type="ECO:0000313" key="2">
    <source>
        <dbReference type="EMBL" id="CAF4276178.1"/>
    </source>
</evidence>
<protein>
    <recommendedName>
        <fullName evidence="1">Serine-threonine/tyrosine-protein kinase catalytic domain-containing protein</fullName>
    </recommendedName>
</protein>
<dbReference type="InterPro" id="IPR001245">
    <property type="entry name" value="Ser-Thr/Tyr_kinase_cat_dom"/>
</dbReference>
<accession>A0A8S2TDL4</accession>
<evidence type="ECO:0000313" key="3">
    <source>
        <dbReference type="Proteomes" id="UP000676336"/>
    </source>
</evidence>
<evidence type="ECO:0000259" key="1">
    <source>
        <dbReference type="Pfam" id="PF07714"/>
    </source>
</evidence>
<dbReference type="Gene3D" id="1.10.510.10">
    <property type="entry name" value="Transferase(Phosphotransferase) domain 1"/>
    <property type="match status" value="1"/>
</dbReference>
<dbReference type="EMBL" id="CAJOBI010031660">
    <property type="protein sequence ID" value="CAF4276178.1"/>
    <property type="molecule type" value="Genomic_DNA"/>
</dbReference>
<organism evidence="2 3">
    <name type="scientific">Rotaria magnacalcarata</name>
    <dbReference type="NCBI Taxonomy" id="392030"/>
    <lineage>
        <taxon>Eukaryota</taxon>
        <taxon>Metazoa</taxon>
        <taxon>Spiralia</taxon>
        <taxon>Gnathifera</taxon>
        <taxon>Rotifera</taxon>
        <taxon>Eurotatoria</taxon>
        <taxon>Bdelloidea</taxon>
        <taxon>Philodinida</taxon>
        <taxon>Philodinidae</taxon>
        <taxon>Rotaria</taxon>
    </lineage>
</organism>
<dbReference type="InterPro" id="IPR011009">
    <property type="entry name" value="Kinase-like_dom_sf"/>
</dbReference>
<comment type="caution">
    <text evidence="2">The sequence shown here is derived from an EMBL/GenBank/DDBJ whole genome shotgun (WGS) entry which is preliminary data.</text>
</comment>
<gene>
    <name evidence="2" type="ORF">SMN809_LOCUS25053</name>
</gene>
<reference evidence="2" key="1">
    <citation type="submission" date="2021-02" db="EMBL/GenBank/DDBJ databases">
        <authorList>
            <person name="Nowell W R."/>
        </authorList>
    </citation>
    <scope>NUCLEOTIDE SEQUENCE</scope>
</reference>
<proteinExistence type="predicted"/>
<dbReference type="Proteomes" id="UP000676336">
    <property type="component" value="Unassembled WGS sequence"/>
</dbReference>
<dbReference type="Pfam" id="PF07714">
    <property type="entry name" value="PK_Tyr_Ser-Thr"/>
    <property type="match status" value="1"/>
</dbReference>